<dbReference type="RefSeq" id="WP_354617405.1">
    <property type="nucleotide sequence ID" value="NZ_JBEWYP010000002.1"/>
</dbReference>
<dbReference type="InterPro" id="IPR034660">
    <property type="entry name" value="DinB/YfiT-like"/>
</dbReference>
<dbReference type="Gene3D" id="1.20.120.450">
    <property type="entry name" value="dinb family like domain"/>
    <property type="match status" value="1"/>
</dbReference>
<proteinExistence type="predicted"/>
<evidence type="ECO:0000313" key="3">
    <source>
        <dbReference type="Proteomes" id="UP001549773"/>
    </source>
</evidence>
<comment type="caution">
    <text evidence="2">The sequence shown here is derived from an EMBL/GenBank/DDBJ whole genome shotgun (WGS) entry which is preliminary data.</text>
</comment>
<dbReference type="Pfam" id="PF12867">
    <property type="entry name" value="DinB_2"/>
    <property type="match status" value="1"/>
</dbReference>
<protein>
    <submittedName>
        <fullName evidence="2">DinB family protein</fullName>
    </submittedName>
</protein>
<gene>
    <name evidence="2" type="ORF">ABXZ32_04135</name>
</gene>
<reference evidence="2 3" key="1">
    <citation type="submission" date="2024-07" db="EMBL/GenBank/DDBJ databases">
        <title>The genome sequence of type strain Sediminicola luteus GDMCC 1.2596T.</title>
        <authorList>
            <person name="Liu Y."/>
        </authorList>
    </citation>
    <scope>NUCLEOTIDE SEQUENCE [LARGE SCALE GENOMIC DNA]</scope>
    <source>
        <strain evidence="2 3">GDMCC 1.2596</strain>
    </source>
</reference>
<name>A0ABV2TTH0_9FLAO</name>
<sequence length="153" mass="17787">MEYLLDITLQNRNILYKLLTKTPREKLFKIPEGFNNNIWWNIAHVVVTQQLLVYKMSNLQMRVDDEMVEAYRKGTFPKGEASDEEIKKVAALLLSTVEWLKEDYENGLFKEFNKYTTSVNVTLSKVEDSIAFNTFHEGLHLGSILALKRAVEN</sequence>
<organism evidence="2 3">
    <name type="scientific">Sediminicola luteus</name>
    <dbReference type="NCBI Taxonomy" id="319238"/>
    <lineage>
        <taxon>Bacteria</taxon>
        <taxon>Pseudomonadati</taxon>
        <taxon>Bacteroidota</taxon>
        <taxon>Flavobacteriia</taxon>
        <taxon>Flavobacteriales</taxon>
        <taxon>Flavobacteriaceae</taxon>
        <taxon>Sediminicola</taxon>
    </lineage>
</organism>
<dbReference type="EMBL" id="JBEWYP010000002">
    <property type="protein sequence ID" value="MET7028568.1"/>
    <property type="molecule type" value="Genomic_DNA"/>
</dbReference>
<dbReference type="Proteomes" id="UP001549773">
    <property type="component" value="Unassembled WGS sequence"/>
</dbReference>
<feature type="domain" description="DinB-like" evidence="1">
    <location>
        <begin position="10"/>
        <end position="144"/>
    </location>
</feature>
<dbReference type="InterPro" id="IPR024775">
    <property type="entry name" value="DinB-like"/>
</dbReference>
<keyword evidence="3" id="KW-1185">Reference proteome</keyword>
<evidence type="ECO:0000313" key="2">
    <source>
        <dbReference type="EMBL" id="MET7028568.1"/>
    </source>
</evidence>
<evidence type="ECO:0000259" key="1">
    <source>
        <dbReference type="Pfam" id="PF12867"/>
    </source>
</evidence>
<dbReference type="SUPFAM" id="SSF109854">
    <property type="entry name" value="DinB/YfiT-like putative metalloenzymes"/>
    <property type="match status" value="1"/>
</dbReference>
<accession>A0ABV2TTH0</accession>